<name>A0A328EAB4_9ASTE</name>
<evidence type="ECO:0000313" key="2">
    <source>
        <dbReference type="EMBL" id="RAL55025.1"/>
    </source>
</evidence>
<evidence type="ECO:0000256" key="1">
    <source>
        <dbReference type="SAM" id="MobiDB-lite"/>
    </source>
</evidence>
<organism evidence="2 3">
    <name type="scientific">Cuscuta australis</name>
    <dbReference type="NCBI Taxonomy" id="267555"/>
    <lineage>
        <taxon>Eukaryota</taxon>
        <taxon>Viridiplantae</taxon>
        <taxon>Streptophyta</taxon>
        <taxon>Embryophyta</taxon>
        <taxon>Tracheophyta</taxon>
        <taxon>Spermatophyta</taxon>
        <taxon>Magnoliopsida</taxon>
        <taxon>eudicotyledons</taxon>
        <taxon>Gunneridae</taxon>
        <taxon>Pentapetalae</taxon>
        <taxon>asterids</taxon>
        <taxon>lamiids</taxon>
        <taxon>Solanales</taxon>
        <taxon>Convolvulaceae</taxon>
        <taxon>Cuscuteae</taxon>
        <taxon>Cuscuta</taxon>
        <taxon>Cuscuta subgen. Grammica</taxon>
        <taxon>Cuscuta sect. Cleistogrammica</taxon>
    </lineage>
</organism>
<comment type="caution">
    <text evidence="2">The sequence shown here is derived from an EMBL/GenBank/DDBJ whole genome shotgun (WGS) entry which is preliminary data.</text>
</comment>
<keyword evidence="3" id="KW-1185">Reference proteome</keyword>
<sequence length="133" mass="15292">MNIAGSNSKYVSVQDWTKHEKKQVQNRNQAFDKRYDPNSAAYDISPLQHTGILLPQLQFIVDRQFWRLRRGADGGNSESSFAIALSLLLYPCSNSRQNERERESGGSEAPKTRYKYRSRRSLGRRLQLQGADN</sequence>
<proteinExistence type="predicted"/>
<feature type="region of interest" description="Disordered" evidence="1">
    <location>
        <begin position="14"/>
        <end position="33"/>
    </location>
</feature>
<protein>
    <submittedName>
        <fullName evidence="2">Uncharacterized protein</fullName>
    </submittedName>
</protein>
<feature type="compositionally biased region" description="Basic residues" evidence="1">
    <location>
        <begin position="112"/>
        <end position="123"/>
    </location>
</feature>
<accession>A0A328EAB4</accession>
<dbReference type="Proteomes" id="UP000249390">
    <property type="component" value="Unassembled WGS sequence"/>
</dbReference>
<reference evidence="2 3" key="1">
    <citation type="submission" date="2018-06" db="EMBL/GenBank/DDBJ databases">
        <title>The Genome of Cuscuta australis (Dodder) Provides Insight into the Evolution of Plant Parasitism.</title>
        <authorList>
            <person name="Liu H."/>
        </authorList>
    </citation>
    <scope>NUCLEOTIDE SEQUENCE [LARGE SCALE GENOMIC DNA]</scope>
    <source>
        <strain evidence="3">cv. Yunnan</strain>
        <tissue evidence="2">Vines</tissue>
    </source>
</reference>
<gene>
    <name evidence="2" type="ORF">DM860_013721</name>
</gene>
<feature type="region of interest" description="Disordered" evidence="1">
    <location>
        <begin position="96"/>
        <end position="133"/>
    </location>
</feature>
<dbReference type="EMBL" id="NQVE01000005">
    <property type="protein sequence ID" value="RAL55025.1"/>
    <property type="molecule type" value="Genomic_DNA"/>
</dbReference>
<evidence type="ECO:0000313" key="3">
    <source>
        <dbReference type="Proteomes" id="UP000249390"/>
    </source>
</evidence>
<dbReference type="AlphaFoldDB" id="A0A328EAB4"/>
<feature type="compositionally biased region" description="Low complexity" evidence="1">
    <location>
        <begin position="124"/>
        <end position="133"/>
    </location>
</feature>